<evidence type="ECO:0000259" key="1">
    <source>
        <dbReference type="Pfam" id="PF03551"/>
    </source>
</evidence>
<evidence type="ECO:0000313" key="2">
    <source>
        <dbReference type="EMBL" id="MBB6053820.1"/>
    </source>
</evidence>
<dbReference type="AlphaFoldDB" id="A0A7W9WA17"/>
<comment type="caution">
    <text evidence="2">The sequence shown here is derived from an EMBL/GenBank/DDBJ whole genome shotgun (WGS) entry which is preliminary data.</text>
</comment>
<sequence>MKNTDHDEKISTPEGEAFAVDHLVREIFLAFVKVHLLHHAAEAPIYGIEMIDELTHHGYKIGPGTIYPTLHRLRSKGYLTEEKRVVNGKVRKYYHITELGREALSQLRPKVRELVGEVLEERENT</sequence>
<dbReference type="Gene3D" id="1.10.10.10">
    <property type="entry name" value="Winged helix-like DNA-binding domain superfamily/Winged helix DNA-binding domain"/>
    <property type="match status" value="1"/>
</dbReference>
<keyword evidence="2" id="KW-0238">DNA-binding</keyword>
<organism evidence="2 3">
    <name type="scientific">Armatimonas rosea</name>
    <dbReference type="NCBI Taxonomy" id="685828"/>
    <lineage>
        <taxon>Bacteria</taxon>
        <taxon>Bacillati</taxon>
        <taxon>Armatimonadota</taxon>
        <taxon>Armatimonadia</taxon>
        <taxon>Armatimonadales</taxon>
        <taxon>Armatimonadaceae</taxon>
        <taxon>Armatimonas</taxon>
    </lineage>
</organism>
<gene>
    <name evidence="2" type="ORF">HNQ39_005667</name>
</gene>
<dbReference type="PANTHER" id="PTHR33169">
    <property type="entry name" value="PADR-FAMILY TRANSCRIPTIONAL REGULATOR"/>
    <property type="match status" value="1"/>
</dbReference>
<dbReference type="InterPro" id="IPR036390">
    <property type="entry name" value="WH_DNA-bd_sf"/>
</dbReference>
<evidence type="ECO:0000313" key="3">
    <source>
        <dbReference type="Proteomes" id="UP000520814"/>
    </source>
</evidence>
<name>A0A7W9WA17_ARMRO</name>
<dbReference type="PANTHER" id="PTHR33169:SF14">
    <property type="entry name" value="TRANSCRIPTIONAL REGULATOR RV3488"/>
    <property type="match status" value="1"/>
</dbReference>
<dbReference type="Pfam" id="PF03551">
    <property type="entry name" value="PadR"/>
    <property type="match status" value="1"/>
</dbReference>
<dbReference type="InterPro" id="IPR005149">
    <property type="entry name" value="Tscrpt_reg_PadR_N"/>
</dbReference>
<dbReference type="EMBL" id="JACHGW010000009">
    <property type="protein sequence ID" value="MBB6053820.1"/>
    <property type="molecule type" value="Genomic_DNA"/>
</dbReference>
<reference evidence="2 3" key="1">
    <citation type="submission" date="2020-08" db="EMBL/GenBank/DDBJ databases">
        <title>Genomic Encyclopedia of Type Strains, Phase IV (KMG-IV): sequencing the most valuable type-strain genomes for metagenomic binning, comparative biology and taxonomic classification.</title>
        <authorList>
            <person name="Goeker M."/>
        </authorList>
    </citation>
    <scope>NUCLEOTIDE SEQUENCE [LARGE SCALE GENOMIC DNA]</scope>
    <source>
        <strain evidence="2 3">DSM 23562</strain>
    </source>
</reference>
<keyword evidence="3" id="KW-1185">Reference proteome</keyword>
<dbReference type="GO" id="GO:0003677">
    <property type="term" value="F:DNA binding"/>
    <property type="evidence" value="ECO:0007669"/>
    <property type="project" value="UniProtKB-KW"/>
</dbReference>
<dbReference type="InterPro" id="IPR052509">
    <property type="entry name" value="Metal_resp_DNA-bind_regulator"/>
</dbReference>
<dbReference type="RefSeq" id="WP_184203911.1">
    <property type="nucleotide sequence ID" value="NZ_JACHGW010000009.1"/>
</dbReference>
<dbReference type="InterPro" id="IPR036388">
    <property type="entry name" value="WH-like_DNA-bd_sf"/>
</dbReference>
<accession>A0A7W9WA17</accession>
<proteinExistence type="predicted"/>
<dbReference type="SUPFAM" id="SSF46785">
    <property type="entry name" value="Winged helix' DNA-binding domain"/>
    <property type="match status" value="1"/>
</dbReference>
<feature type="domain" description="Transcription regulator PadR N-terminal" evidence="1">
    <location>
        <begin position="36"/>
        <end position="105"/>
    </location>
</feature>
<protein>
    <submittedName>
        <fullName evidence="2">DNA-binding PadR family transcriptional regulator</fullName>
    </submittedName>
</protein>
<dbReference type="Proteomes" id="UP000520814">
    <property type="component" value="Unassembled WGS sequence"/>
</dbReference>